<name>A0A6P1ME29_9FIRM</name>
<dbReference type="KEGG" id="amic:Ami3637_06470"/>
<evidence type="ECO:0008006" key="5">
    <source>
        <dbReference type="Google" id="ProtNLM"/>
    </source>
</evidence>
<keyword evidence="1" id="KW-0328">Glycosyltransferase</keyword>
<dbReference type="InterPro" id="IPR051199">
    <property type="entry name" value="LPS_LOS_Heptosyltrfase"/>
</dbReference>
<keyword evidence="4" id="KW-1185">Reference proteome</keyword>
<dbReference type="RefSeq" id="WP_162361861.1">
    <property type="nucleotide sequence ID" value="NZ_CP047591.1"/>
</dbReference>
<gene>
    <name evidence="3" type="ORF">Ami3637_06470</name>
</gene>
<dbReference type="GO" id="GO:0008713">
    <property type="term" value="F:ADP-heptose-lipopolysaccharide heptosyltransferase activity"/>
    <property type="evidence" value="ECO:0007669"/>
    <property type="project" value="TreeGrafter"/>
</dbReference>
<organism evidence="3 4">
    <name type="scientific">Aminipila terrae</name>
    <dbReference type="NCBI Taxonomy" id="2697030"/>
    <lineage>
        <taxon>Bacteria</taxon>
        <taxon>Bacillati</taxon>
        <taxon>Bacillota</taxon>
        <taxon>Clostridia</taxon>
        <taxon>Peptostreptococcales</taxon>
        <taxon>Anaerovoracaceae</taxon>
        <taxon>Aminipila</taxon>
    </lineage>
</organism>
<dbReference type="PANTHER" id="PTHR30160">
    <property type="entry name" value="TETRAACYLDISACCHARIDE 4'-KINASE-RELATED"/>
    <property type="match status" value="1"/>
</dbReference>
<evidence type="ECO:0000313" key="3">
    <source>
        <dbReference type="EMBL" id="QHI72091.1"/>
    </source>
</evidence>
<sequence>MKGMKMQLQLVQRLWQMFLYIFDGMIKVYCDLFKIGIKRKNTRQDKKIKVMIVKTGSIGDFVIWLGIAKQWCKAYPEDRYEITLVCNCPVICNIIQKNSGFSKIIAVDDKRCHTKLKYRFDLLTEVRKVYPDIVVNGDYESSYRNDVMFIKVLPSSVEKVGVTSEESNYLNQKKEKCFTKLIKTSFKDESELARYAKVLTAITGNQCEKKYSIIEEQTVKEKIKEEKRYFLVSPGARELIKCWNVEKYAELIVRIYNKTKLVPIILGASQTDNELAKQITSIAKKQNIAIKNLSGKTTLEESIELIRNAEFHIGNCSGNSHIANSVLTDNFVLVGGGHFNKYFPYKEDEKIGDTNQTCIFDYKDCFGCDWKCVTSERPNGKWKCVDDISVDLAWKIIENYLEKKY</sequence>
<protein>
    <recommendedName>
        <fullName evidence="5">Glycosyltransferase family 9 protein</fullName>
    </recommendedName>
</protein>
<dbReference type="CDD" id="cd03789">
    <property type="entry name" value="GT9_LPS_heptosyltransferase"/>
    <property type="match status" value="1"/>
</dbReference>
<dbReference type="SUPFAM" id="SSF53756">
    <property type="entry name" value="UDP-Glycosyltransferase/glycogen phosphorylase"/>
    <property type="match status" value="1"/>
</dbReference>
<dbReference type="Pfam" id="PF01075">
    <property type="entry name" value="Glyco_transf_9"/>
    <property type="match status" value="1"/>
</dbReference>
<keyword evidence="2" id="KW-0808">Transferase</keyword>
<dbReference type="AlphaFoldDB" id="A0A6P1ME29"/>
<dbReference type="GO" id="GO:0009244">
    <property type="term" value="P:lipopolysaccharide core region biosynthetic process"/>
    <property type="evidence" value="ECO:0007669"/>
    <property type="project" value="TreeGrafter"/>
</dbReference>
<reference evidence="3 4" key="1">
    <citation type="submission" date="2020-01" db="EMBL/GenBank/DDBJ databases">
        <title>Genomic analysis of Aminipila sp. CBA3637.</title>
        <authorList>
            <person name="Kim Y.B."/>
            <person name="Roh S.W."/>
        </authorList>
    </citation>
    <scope>NUCLEOTIDE SEQUENCE [LARGE SCALE GENOMIC DNA]</scope>
    <source>
        <strain evidence="3 4">CBA3637</strain>
    </source>
</reference>
<dbReference type="PANTHER" id="PTHR30160:SF1">
    <property type="entry name" value="LIPOPOLYSACCHARIDE 1,2-N-ACETYLGLUCOSAMINETRANSFERASE-RELATED"/>
    <property type="match status" value="1"/>
</dbReference>
<dbReference type="InterPro" id="IPR002201">
    <property type="entry name" value="Glyco_trans_9"/>
</dbReference>
<evidence type="ECO:0000313" key="4">
    <source>
        <dbReference type="Proteomes" id="UP000463883"/>
    </source>
</evidence>
<dbReference type="Gene3D" id="3.40.50.2000">
    <property type="entry name" value="Glycogen Phosphorylase B"/>
    <property type="match status" value="2"/>
</dbReference>
<evidence type="ECO:0000256" key="2">
    <source>
        <dbReference type="ARBA" id="ARBA00022679"/>
    </source>
</evidence>
<dbReference type="EMBL" id="CP047591">
    <property type="protein sequence ID" value="QHI72091.1"/>
    <property type="molecule type" value="Genomic_DNA"/>
</dbReference>
<evidence type="ECO:0000256" key="1">
    <source>
        <dbReference type="ARBA" id="ARBA00022676"/>
    </source>
</evidence>
<proteinExistence type="predicted"/>
<dbReference type="Proteomes" id="UP000463883">
    <property type="component" value="Chromosome"/>
</dbReference>
<dbReference type="GO" id="GO:0005829">
    <property type="term" value="C:cytosol"/>
    <property type="evidence" value="ECO:0007669"/>
    <property type="project" value="TreeGrafter"/>
</dbReference>
<accession>A0A6P1ME29</accession>